<keyword evidence="1" id="KW-0732">Signal</keyword>
<dbReference type="AlphaFoldDB" id="A0A5C5Y051"/>
<dbReference type="InterPro" id="IPR002469">
    <property type="entry name" value="Peptidase_S9B_N"/>
</dbReference>
<dbReference type="InterPro" id="IPR050278">
    <property type="entry name" value="Serine_Prot_S9B/DPPIV"/>
</dbReference>
<dbReference type="Gene3D" id="3.40.50.1820">
    <property type="entry name" value="alpha/beta hydrolase"/>
    <property type="match status" value="1"/>
</dbReference>
<dbReference type="Proteomes" id="UP000317238">
    <property type="component" value="Unassembled WGS sequence"/>
</dbReference>
<keyword evidence="5" id="KW-1185">Reference proteome</keyword>
<evidence type="ECO:0000259" key="2">
    <source>
        <dbReference type="Pfam" id="PF00326"/>
    </source>
</evidence>
<evidence type="ECO:0000259" key="3">
    <source>
        <dbReference type="Pfam" id="PF00930"/>
    </source>
</evidence>
<accession>A0A5C5Y051</accession>
<gene>
    <name evidence="4" type="primary">ptpA_1</name>
    <name evidence="4" type="ORF">Pan14r_07900</name>
</gene>
<dbReference type="GO" id="GO:0006508">
    <property type="term" value="P:proteolysis"/>
    <property type="evidence" value="ECO:0007669"/>
    <property type="project" value="InterPro"/>
</dbReference>
<dbReference type="GO" id="GO:0008236">
    <property type="term" value="F:serine-type peptidase activity"/>
    <property type="evidence" value="ECO:0007669"/>
    <property type="project" value="InterPro"/>
</dbReference>
<dbReference type="SUPFAM" id="SSF53474">
    <property type="entry name" value="alpha/beta-Hydrolases"/>
    <property type="match status" value="1"/>
</dbReference>
<dbReference type="Pfam" id="PF00326">
    <property type="entry name" value="Peptidase_S9"/>
    <property type="match status" value="1"/>
</dbReference>
<feature type="domain" description="Dipeptidylpeptidase IV N-terminal" evidence="3">
    <location>
        <begin position="121"/>
        <end position="478"/>
    </location>
</feature>
<dbReference type="SUPFAM" id="SSF82171">
    <property type="entry name" value="DPP6 N-terminal domain-like"/>
    <property type="match status" value="1"/>
</dbReference>
<dbReference type="Pfam" id="PF00930">
    <property type="entry name" value="DPPIV_N"/>
    <property type="match status" value="1"/>
</dbReference>
<dbReference type="Gene3D" id="2.140.10.30">
    <property type="entry name" value="Dipeptidylpeptidase IV, N-terminal domain"/>
    <property type="match status" value="1"/>
</dbReference>
<evidence type="ECO:0000256" key="1">
    <source>
        <dbReference type="SAM" id="SignalP"/>
    </source>
</evidence>
<comment type="caution">
    <text evidence="4">The sequence shown here is derived from an EMBL/GenBank/DDBJ whole genome shotgun (WGS) entry which is preliminary data.</text>
</comment>
<proteinExistence type="predicted"/>
<evidence type="ECO:0000313" key="5">
    <source>
        <dbReference type="Proteomes" id="UP000317238"/>
    </source>
</evidence>
<dbReference type="EC" id="3.4.14.12" evidence="4"/>
<dbReference type="InterPro" id="IPR029058">
    <property type="entry name" value="AB_hydrolase_fold"/>
</dbReference>
<dbReference type="InterPro" id="IPR001375">
    <property type="entry name" value="Peptidase_S9_cat"/>
</dbReference>
<dbReference type="GO" id="GO:0008239">
    <property type="term" value="F:dipeptidyl-peptidase activity"/>
    <property type="evidence" value="ECO:0007669"/>
    <property type="project" value="TreeGrafter"/>
</dbReference>
<organism evidence="4 5">
    <name type="scientific">Crateriforma conspicua</name>
    <dbReference type="NCBI Taxonomy" id="2527996"/>
    <lineage>
        <taxon>Bacteria</taxon>
        <taxon>Pseudomonadati</taxon>
        <taxon>Planctomycetota</taxon>
        <taxon>Planctomycetia</taxon>
        <taxon>Planctomycetales</taxon>
        <taxon>Planctomycetaceae</taxon>
        <taxon>Crateriforma</taxon>
    </lineage>
</organism>
<dbReference type="EMBL" id="SJPL01000001">
    <property type="protein sequence ID" value="TWT68544.1"/>
    <property type="molecule type" value="Genomic_DNA"/>
</dbReference>
<dbReference type="PANTHER" id="PTHR11731">
    <property type="entry name" value="PROTEASE FAMILY S9B,C DIPEPTIDYL-PEPTIDASE IV-RELATED"/>
    <property type="match status" value="1"/>
</dbReference>
<reference evidence="4 5" key="1">
    <citation type="submission" date="2019-02" db="EMBL/GenBank/DDBJ databases">
        <title>Deep-cultivation of Planctomycetes and their phenomic and genomic characterization uncovers novel biology.</title>
        <authorList>
            <person name="Wiegand S."/>
            <person name="Jogler M."/>
            <person name="Boedeker C."/>
            <person name="Pinto D."/>
            <person name="Vollmers J."/>
            <person name="Rivas-Marin E."/>
            <person name="Kohn T."/>
            <person name="Peeters S.H."/>
            <person name="Heuer A."/>
            <person name="Rast P."/>
            <person name="Oberbeckmann S."/>
            <person name="Bunk B."/>
            <person name="Jeske O."/>
            <person name="Meyerdierks A."/>
            <person name="Storesund J.E."/>
            <person name="Kallscheuer N."/>
            <person name="Luecker S."/>
            <person name="Lage O.M."/>
            <person name="Pohl T."/>
            <person name="Merkel B.J."/>
            <person name="Hornburger P."/>
            <person name="Mueller R.-W."/>
            <person name="Bruemmer F."/>
            <person name="Labrenz M."/>
            <person name="Spormann A.M."/>
            <person name="Op Den Camp H."/>
            <person name="Overmann J."/>
            <person name="Amann R."/>
            <person name="Jetten M.S.M."/>
            <person name="Mascher T."/>
            <person name="Medema M.H."/>
            <person name="Devos D.P."/>
            <person name="Kaster A.-K."/>
            <person name="Ovreas L."/>
            <person name="Rohde M."/>
            <person name="Galperin M.Y."/>
            <person name="Jogler C."/>
        </authorList>
    </citation>
    <scope>NUCLEOTIDE SEQUENCE [LARGE SCALE GENOMIC DNA]</scope>
    <source>
        <strain evidence="4 5">Pan14r</strain>
    </source>
</reference>
<feature type="domain" description="Peptidase S9 prolyl oligopeptidase catalytic" evidence="2">
    <location>
        <begin position="571"/>
        <end position="766"/>
    </location>
</feature>
<sequence precursor="true">MMHLFRMLCIALIVFGGLSVGRADEEESTTGDVRKDLDQSRLTVQRIYAGGDFKSKSFGPARWLRQGGGYTTLEESSDHKGRKDIVAYDPVSGDRSVLVYATNLIPEGQEKPLEIKNYAWSDDGTKLLIYTNSVKVWRQETRGDYWLFDIVAKRLRKLGGDADESRIMFAKFSHDGKHVGYVYRNNLYLQDLESMEILRLTNTGSETIINGTADWVYEEEFGVRDGWRFSPDGKFIAFWNFDTDGVKEFQLINYTKSRYPKITSYKYPKVGETNSACRIGVVSVDGGETQWVSLPGDLRDNYVPRMDWIPRTNRIVLQRLNRLQNTNQLMVCDVTRDAGGTVVVSPLKTILVEKDDAWVDVHDDMKWIDEGERFTWTSQRDGWRHLYRVSADGKQMTLLTPGEFDVIRVVKIDDHGGWVYYIASPDNAGQRYLFRASLDGTGEIQSLTPGDQRGTHSYQISDDARWAIHTFSSFDQPPVIDLVRLPGHQSVRVLEDNADLNAAVAKVDRGTTEFFQIDIGDGVALDGWCLKPADFDPSRKYPLFIFVYGEPAAQSVLDRWGGKRNLWHRMISEQGYVVVSIDNRGTPAPRGRAWRKSVYRQIGILASSDQAAAVRAITRQWSFIDADRVGIWGWSGGGSMSLNAIFRYPDLYHTAMAIAFVSDQQNYDTLYQERFMGLPDDNQQGYKNGSPITFAHQLKGNLLLVYGTGDDNCHYQNCQMLINELVKHHKPFSMMAYPNRSHSISEGKGTTRHLFELLTRYLNQNLPPGPK</sequence>
<protein>
    <submittedName>
        <fullName evidence="4">Prolyl tripeptidyl peptidase</fullName>
        <ecNumber evidence="4">3.4.14.12</ecNumber>
    </submittedName>
</protein>
<feature type="signal peptide" evidence="1">
    <location>
        <begin position="1"/>
        <end position="23"/>
    </location>
</feature>
<name>A0A5C5Y051_9PLAN</name>
<dbReference type="RefSeq" id="WP_197203295.1">
    <property type="nucleotide sequence ID" value="NZ_SJPL01000001.1"/>
</dbReference>
<evidence type="ECO:0000313" key="4">
    <source>
        <dbReference type="EMBL" id="TWT68544.1"/>
    </source>
</evidence>
<dbReference type="PANTHER" id="PTHR11731:SF193">
    <property type="entry name" value="DIPEPTIDYL PEPTIDASE 9"/>
    <property type="match status" value="1"/>
</dbReference>
<feature type="chain" id="PRO_5023081546" evidence="1">
    <location>
        <begin position="24"/>
        <end position="771"/>
    </location>
</feature>
<keyword evidence="4" id="KW-0378">Hydrolase</keyword>